<feature type="domain" description="Pyrroline-5-carboxylate reductase dimerisation" evidence="7">
    <location>
        <begin position="159"/>
        <end position="264"/>
    </location>
</feature>
<reference evidence="9" key="1">
    <citation type="journal article" date="2019" name="Int. J. Syst. Evol. Microbiol.">
        <title>The Global Catalogue of Microorganisms (GCM) 10K type strain sequencing project: providing services to taxonomists for standard genome sequencing and annotation.</title>
        <authorList>
            <consortium name="The Broad Institute Genomics Platform"/>
            <consortium name="The Broad Institute Genome Sequencing Center for Infectious Disease"/>
            <person name="Wu L."/>
            <person name="Ma J."/>
        </authorList>
    </citation>
    <scope>NUCLEOTIDE SEQUENCE [LARGE SCALE GENOMIC DNA]</scope>
    <source>
        <strain evidence="9">KCTC 42182</strain>
    </source>
</reference>
<keyword evidence="4" id="KW-0641">Proline biosynthesis</keyword>
<keyword evidence="9" id="KW-1185">Reference proteome</keyword>
<keyword evidence="4" id="KW-0963">Cytoplasm</keyword>
<comment type="subcellular location">
    <subcellularLocation>
        <location evidence="4">Cytoplasm</location>
    </subcellularLocation>
</comment>
<comment type="catalytic activity">
    <reaction evidence="4">
        <text>L-proline + NAD(+) = (S)-1-pyrroline-5-carboxylate + NADH + 2 H(+)</text>
        <dbReference type="Rhea" id="RHEA:14105"/>
        <dbReference type="ChEBI" id="CHEBI:15378"/>
        <dbReference type="ChEBI" id="CHEBI:17388"/>
        <dbReference type="ChEBI" id="CHEBI:57540"/>
        <dbReference type="ChEBI" id="CHEBI:57945"/>
        <dbReference type="ChEBI" id="CHEBI:60039"/>
        <dbReference type="EC" id="1.5.1.2"/>
    </reaction>
</comment>
<sequence length="266" mass="26562">MTKILLVGCGKMGGALLAGWLNRGIAAADVVVVEPNPVPDLPAGLRQVAEAAAIPADFAPDIVMLAVKPQAMDQATPAYAGYAAQGACFLSIAAGKTIAGLNALLGGSAAIVRSMPNTPAAVGRGITVCCASATVGAGQRDACQSLLEAVGEVGWVADEALIDAVTAVSGSGPAYVFWLTECLAAAGEKAGLDAALSARLARATVFGAGELMRQSPDSPAQLRKNVTSPNGTTQAALDVLMAPDGLGPLMDRAVAAAARRSRELAG</sequence>
<dbReference type="GO" id="GO:0004735">
    <property type="term" value="F:pyrroline-5-carboxylate reductase activity"/>
    <property type="evidence" value="ECO:0007669"/>
    <property type="project" value="UniProtKB-EC"/>
</dbReference>
<comment type="similarity">
    <text evidence="1 4">Belongs to the pyrroline-5-carboxylate reductase family.</text>
</comment>
<keyword evidence="4" id="KW-0028">Amino-acid biosynthesis</keyword>
<dbReference type="SUPFAM" id="SSF51735">
    <property type="entry name" value="NAD(P)-binding Rossmann-fold domains"/>
    <property type="match status" value="1"/>
</dbReference>
<organism evidence="8 9">
    <name type="scientific">Ferrovibrio xuzhouensis</name>
    <dbReference type="NCBI Taxonomy" id="1576914"/>
    <lineage>
        <taxon>Bacteria</taxon>
        <taxon>Pseudomonadati</taxon>
        <taxon>Pseudomonadota</taxon>
        <taxon>Alphaproteobacteria</taxon>
        <taxon>Rhodospirillales</taxon>
        <taxon>Rhodospirillaceae</taxon>
        <taxon>Ferrovibrio</taxon>
    </lineage>
</organism>
<keyword evidence="2 4" id="KW-0521">NADP</keyword>
<dbReference type="EC" id="1.5.1.2" evidence="4 5"/>
<evidence type="ECO:0000313" key="8">
    <source>
        <dbReference type="EMBL" id="MFC3677870.1"/>
    </source>
</evidence>
<evidence type="ECO:0000259" key="6">
    <source>
        <dbReference type="Pfam" id="PF03807"/>
    </source>
</evidence>
<dbReference type="PANTHER" id="PTHR11645:SF0">
    <property type="entry name" value="PYRROLINE-5-CARBOXYLATE REDUCTASE 3"/>
    <property type="match status" value="1"/>
</dbReference>
<dbReference type="EMBL" id="JBHRYJ010000006">
    <property type="protein sequence ID" value="MFC3677870.1"/>
    <property type="molecule type" value="Genomic_DNA"/>
</dbReference>
<dbReference type="Pfam" id="PF14748">
    <property type="entry name" value="P5CR_dimer"/>
    <property type="match status" value="1"/>
</dbReference>
<evidence type="ECO:0000256" key="5">
    <source>
        <dbReference type="NCBIfam" id="TIGR00112"/>
    </source>
</evidence>
<evidence type="ECO:0000256" key="3">
    <source>
        <dbReference type="ARBA" id="ARBA00023002"/>
    </source>
</evidence>
<dbReference type="HAMAP" id="MF_01925">
    <property type="entry name" value="P5C_reductase"/>
    <property type="match status" value="1"/>
</dbReference>
<dbReference type="Gene3D" id="1.10.3730.10">
    <property type="entry name" value="ProC C-terminal domain-like"/>
    <property type="match status" value="1"/>
</dbReference>
<dbReference type="InterPro" id="IPR008927">
    <property type="entry name" value="6-PGluconate_DH-like_C_sf"/>
</dbReference>
<dbReference type="InterPro" id="IPR000304">
    <property type="entry name" value="Pyrroline-COOH_reductase"/>
</dbReference>
<dbReference type="NCBIfam" id="TIGR00112">
    <property type="entry name" value="proC"/>
    <property type="match status" value="1"/>
</dbReference>
<evidence type="ECO:0000313" key="9">
    <source>
        <dbReference type="Proteomes" id="UP001595711"/>
    </source>
</evidence>
<feature type="domain" description="Pyrroline-5-carboxylate reductase catalytic N-terminal" evidence="6">
    <location>
        <begin position="3"/>
        <end position="95"/>
    </location>
</feature>
<protein>
    <recommendedName>
        <fullName evidence="4 5">Pyrroline-5-carboxylate reductase</fullName>
        <shortName evidence="4">P5C reductase</shortName>
        <shortName evidence="4">P5CR</shortName>
        <ecNumber evidence="4 5">1.5.1.2</ecNumber>
    </recommendedName>
    <alternativeName>
        <fullName evidence="4">PCA reductase</fullName>
    </alternativeName>
</protein>
<comment type="catalytic activity">
    <reaction evidence="4">
        <text>L-proline + NADP(+) = (S)-1-pyrroline-5-carboxylate + NADPH + 2 H(+)</text>
        <dbReference type="Rhea" id="RHEA:14109"/>
        <dbReference type="ChEBI" id="CHEBI:15378"/>
        <dbReference type="ChEBI" id="CHEBI:17388"/>
        <dbReference type="ChEBI" id="CHEBI:57783"/>
        <dbReference type="ChEBI" id="CHEBI:58349"/>
        <dbReference type="ChEBI" id="CHEBI:60039"/>
        <dbReference type="EC" id="1.5.1.2"/>
    </reaction>
</comment>
<gene>
    <name evidence="4 8" type="primary">proC</name>
    <name evidence="8" type="ORF">ACFOOQ_20120</name>
</gene>
<accession>A0ABV7VK15</accession>
<evidence type="ECO:0000256" key="2">
    <source>
        <dbReference type="ARBA" id="ARBA00022857"/>
    </source>
</evidence>
<dbReference type="InterPro" id="IPR029036">
    <property type="entry name" value="P5CR_dimer"/>
</dbReference>
<comment type="pathway">
    <text evidence="4">Amino-acid biosynthesis; L-proline biosynthesis; L-proline from L-glutamate 5-semialdehyde: step 1/1.</text>
</comment>
<dbReference type="RefSeq" id="WP_379729481.1">
    <property type="nucleotide sequence ID" value="NZ_JBHRYJ010000006.1"/>
</dbReference>
<dbReference type="Proteomes" id="UP001595711">
    <property type="component" value="Unassembled WGS sequence"/>
</dbReference>
<name>A0ABV7VK15_9PROT</name>
<dbReference type="InterPro" id="IPR036291">
    <property type="entry name" value="NAD(P)-bd_dom_sf"/>
</dbReference>
<comment type="caution">
    <text evidence="8">The sequence shown here is derived from an EMBL/GenBank/DDBJ whole genome shotgun (WGS) entry which is preliminary data.</text>
</comment>
<evidence type="ECO:0000256" key="1">
    <source>
        <dbReference type="ARBA" id="ARBA00005525"/>
    </source>
</evidence>
<dbReference type="SUPFAM" id="SSF48179">
    <property type="entry name" value="6-phosphogluconate dehydrogenase C-terminal domain-like"/>
    <property type="match status" value="1"/>
</dbReference>
<dbReference type="PANTHER" id="PTHR11645">
    <property type="entry name" value="PYRROLINE-5-CARBOXYLATE REDUCTASE"/>
    <property type="match status" value="1"/>
</dbReference>
<dbReference type="InterPro" id="IPR028939">
    <property type="entry name" value="P5C_Rdtase_cat_N"/>
</dbReference>
<keyword evidence="3 4" id="KW-0560">Oxidoreductase</keyword>
<dbReference type="Gene3D" id="3.40.50.720">
    <property type="entry name" value="NAD(P)-binding Rossmann-like Domain"/>
    <property type="match status" value="1"/>
</dbReference>
<dbReference type="Pfam" id="PF03807">
    <property type="entry name" value="F420_oxidored"/>
    <property type="match status" value="1"/>
</dbReference>
<evidence type="ECO:0000259" key="7">
    <source>
        <dbReference type="Pfam" id="PF14748"/>
    </source>
</evidence>
<evidence type="ECO:0000256" key="4">
    <source>
        <dbReference type="HAMAP-Rule" id="MF_01925"/>
    </source>
</evidence>
<dbReference type="PIRSF" id="PIRSF000193">
    <property type="entry name" value="Pyrrol-5-carb_rd"/>
    <property type="match status" value="1"/>
</dbReference>
<comment type="function">
    <text evidence="4">Catalyzes the reduction of 1-pyrroline-5-carboxylate (PCA) to L-proline.</text>
</comment>
<proteinExistence type="inferred from homology"/>